<evidence type="ECO:0000259" key="8">
    <source>
        <dbReference type="SMART" id="SM00062"/>
    </source>
</evidence>
<name>A0A1H6WQU2_9GAMM</name>
<feature type="chain" id="PRO_5011457079" description="Putative aliphatic sulfonates-binding protein" evidence="7">
    <location>
        <begin position="28"/>
        <end position="323"/>
    </location>
</feature>
<accession>A0A1H6WQU2</accession>
<protein>
    <recommendedName>
        <fullName evidence="6">Putative aliphatic sulfonates-binding protein</fullName>
    </recommendedName>
</protein>
<proteinExistence type="inferred from homology"/>
<dbReference type="Gene3D" id="3.40.190.10">
    <property type="entry name" value="Periplasmic binding protein-like II"/>
    <property type="match status" value="2"/>
</dbReference>
<dbReference type="NCBIfam" id="TIGR01728">
    <property type="entry name" value="SsuA_fam"/>
    <property type="match status" value="1"/>
</dbReference>
<dbReference type="FunFam" id="3.40.190.10:FF:000050">
    <property type="entry name" value="Sulfonate ABC transporter substrate-binding protein"/>
    <property type="match status" value="1"/>
</dbReference>
<keyword evidence="4 7" id="KW-0732">Signal</keyword>
<dbReference type="Proteomes" id="UP000199250">
    <property type="component" value="Unassembled WGS sequence"/>
</dbReference>
<dbReference type="SMART" id="SM00062">
    <property type="entry name" value="PBPb"/>
    <property type="match status" value="1"/>
</dbReference>
<dbReference type="AlphaFoldDB" id="A0A1H6WQU2"/>
<evidence type="ECO:0000313" key="9">
    <source>
        <dbReference type="EMBL" id="SEJ16587.1"/>
    </source>
</evidence>
<dbReference type="GO" id="GO:0042597">
    <property type="term" value="C:periplasmic space"/>
    <property type="evidence" value="ECO:0007669"/>
    <property type="project" value="UniProtKB-SubCell"/>
</dbReference>
<comment type="subcellular location">
    <subcellularLocation>
        <location evidence="1">Periplasm</location>
    </subcellularLocation>
</comment>
<evidence type="ECO:0000256" key="3">
    <source>
        <dbReference type="ARBA" id="ARBA00022448"/>
    </source>
</evidence>
<evidence type="ECO:0000256" key="6">
    <source>
        <dbReference type="ARBA" id="ARBA00070228"/>
    </source>
</evidence>
<evidence type="ECO:0000256" key="2">
    <source>
        <dbReference type="ARBA" id="ARBA00010742"/>
    </source>
</evidence>
<dbReference type="SUPFAM" id="SSF53850">
    <property type="entry name" value="Periplasmic binding protein-like II"/>
    <property type="match status" value="1"/>
</dbReference>
<gene>
    <name evidence="9" type="ORF">SAMN04244572_02984</name>
</gene>
<dbReference type="GO" id="GO:0016020">
    <property type="term" value="C:membrane"/>
    <property type="evidence" value="ECO:0007669"/>
    <property type="project" value="InterPro"/>
</dbReference>
<evidence type="ECO:0000313" key="10">
    <source>
        <dbReference type="Proteomes" id="UP000199250"/>
    </source>
</evidence>
<comment type="function">
    <text evidence="5">Part of a binding-protein-dependent transport system for aliphatic sulfonates. Putative binding protein.</text>
</comment>
<feature type="domain" description="Solute-binding protein family 3/N-terminal" evidence="8">
    <location>
        <begin position="29"/>
        <end position="269"/>
    </location>
</feature>
<dbReference type="PANTHER" id="PTHR30024">
    <property type="entry name" value="ALIPHATIC SULFONATES-BINDING PROTEIN-RELATED"/>
    <property type="match status" value="1"/>
</dbReference>
<dbReference type="OrthoDB" id="7374754at2"/>
<dbReference type="InterPro" id="IPR015168">
    <property type="entry name" value="SsuA/THI5"/>
</dbReference>
<dbReference type="InterPro" id="IPR010067">
    <property type="entry name" value="ABC_SsuA_sub-bd"/>
</dbReference>
<feature type="signal peptide" evidence="7">
    <location>
        <begin position="1"/>
        <end position="27"/>
    </location>
</feature>
<reference evidence="9 10" key="1">
    <citation type="submission" date="2016-10" db="EMBL/GenBank/DDBJ databases">
        <authorList>
            <person name="de Groot N.N."/>
        </authorList>
    </citation>
    <scope>NUCLEOTIDE SEQUENCE [LARGE SCALE GENOMIC DNA]</scope>
    <source>
        <strain evidence="9 10">DSM 373</strain>
    </source>
</reference>
<evidence type="ECO:0000256" key="5">
    <source>
        <dbReference type="ARBA" id="ARBA00055538"/>
    </source>
</evidence>
<dbReference type="CDD" id="cd13558">
    <property type="entry name" value="PBP2_SsuA_like_2"/>
    <property type="match status" value="1"/>
</dbReference>
<organism evidence="9 10">
    <name type="scientific">Azotobacter beijerinckii</name>
    <dbReference type="NCBI Taxonomy" id="170623"/>
    <lineage>
        <taxon>Bacteria</taxon>
        <taxon>Pseudomonadati</taxon>
        <taxon>Pseudomonadota</taxon>
        <taxon>Gammaproteobacteria</taxon>
        <taxon>Pseudomonadales</taxon>
        <taxon>Pseudomonadaceae</taxon>
        <taxon>Azotobacter</taxon>
    </lineage>
</organism>
<sequence length="323" mass="34807">MPGKRFKRLLGAALLGSSLLAGVQAFAATLVVGDQSFNNRTVMEAAGVLAGLPYSLEWKQFTAGSPVAEALNTGSLDVGLLGDAPPLFLGALGAPIKVIGVSTQNLDGVAILVRKDSPIHSLADLRGRNAAIWKGSWSQQLLFTALERAGVSPDEVQLRYLGALDASHALEGGAVDVIATWEPYVSQQLRNGARVLTTAEGLIPAQSFVVATDKAIADKRELLGDFLRRLQQAREWVRQNPANSEKYADTWAELTRAERDIARRWFSGAAIRVRPIDDQAVAEAQQTVDFFSRIGLIKNYPAASLFDASFNRYLPSPPAQAAR</sequence>
<dbReference type="InterPro" id="IPR001638">
    <property type="entry name" value="Solute-binding_3/MltF_N"/>
</dbReference>
<evidence type="ECO:0000256" key="4">
    <source>
        <dbReference type="ARBA" id="ARBA00022729"/>
    </source>
</evidence>
<dbReference type="GO" id="GO:0042626">
    <property type="term" value="F:ATPase-coupled transmembrane transporter activity"/>
    <property type="evidence" value="ECO:0007669"/>
    <property type="project" value="InterPro"/>
</dbReference>
<evidence type="ECO:0000256" key="7">
    <source>
        <dbReference type="SAM" id="SignalP"/>
    </source>
</evidence>
<comment type="similarity">
    <text evidence="2">Belongs to the bacterial solute-binding protein SsuA/TauA family.</text>
</comment>
<keyword evidence="3" id="KW-0813">Transport</keyword>
<dbReference type="PANTHER" id="PTHR30024:SF48">
    <property type="entry name" value="ABC TRANSPORTER SUBSTRATE-BINDING PROTEIN"/>
    <property type="match status" value="1"/>
</dbReference>
<dbReference type="RefSeq" id="WP_090733110.1">
    <property type="nucleotide sequence ID" value="NZ_FNYQ01000055.1"/>
</dbReference>
<dbReference type="Pfam" id="PF09084">
    <property type="entry name" value="NMT1"/>
    <property type="match status" value="1"/>
</dbReference>
<dbReference type="EMBL" id="FNYQ01000055">
    <property type="protein sequence ID" value="SEJ16587.1"/>
    <property type="molecule type" value="Genomic_DNA"/>
</dbReference>
<evidence type="ECO:0000256" key="1">
    <source>
        <dbReference type="ARBA" id="ARBA00004418"/>
    </source>
</evidence>